<protein>
    <submittedName>
        <fullName evidence="1">Uncharacterized protein</fullName>
    </submittedName>
</protein>
<reference evidence="1" key="1">
    <citation type="journal article" date="2014" name="Front. Microbiol.">
        <title>High frequency of phylogenetically diverse reductive dehalogenase-homologous genes in deep subseafloor sedimentary metagenomes.</title>
        <authorList>
            <person name="Kawai M."/>
            <person name="Futagami T."/>
            <person name="Toyoda A."/>
            <person name="Takaki Y."/>
            <person name="Nishi S."/>
            <person name="Hori S."/>
            <person name="Arai W."/>
            <person name="Tsubouchi T."/>
            <person name="Morono Y."/>
            <person name="Uchiyama I."/>
            <person name="Ito T."/>
            <person name="Fujiyama A."/>
            <person name="Inagaki F."/>
            <person name="Takami H."/>
        </authorList>
    </citation>
    <scope>NUCLEOTIDE SEQUENCE</scope>
    <source>
        <strain evidence="1">Expedition CK06-06</strain>
    </source>
</reference>
<dbReference type="EMBL" id="BARS01041201">
    <property type="protein sequence ID" value="GAG41835.1"/>
    <property type="molecule type" value="Genomic_DNA"/>
</dbReference>
<comment type="caution">
    <text evidence="1">The sequence shown here is derived from an EMBL/GenBank/DDBJ whole genome shotgun (WGS) entry which is preliminary data.</text>
</comment>
<name>X0XFE9_9ZZZZ</name>
<proteinExistence type="predicted"/>
<organism evidence="1">
    <name type="scientific">marine sediment metagenome</name>
    <dbReference type="NCBI Taxonomy" id="412755"/>
    <lineage>
        <taxon>unclassified sequences</taxon>
        <taxon>metagenomes</taxon>
        <taxon>ecological metagenomes</taxon>
    </lineage>
</organism>
<gene>
    <name evidence="1" type="ORF">S01H1_62692</name>
</gene>
<accession>X0XFE9</accession>
<evidence type="ECO:0000313" key="1">
    <source>
        <dbReference type="EMBL" id="GAG41835.1"/>
    </source>
</evidence>
<dbReference type="AlphaFoldDB" id="X0XFE9"/>
<feature type="non-terminal residue" evidence="1">
    <location>
        <position position="55"/>
    </location>
</feature>
<sequence>MPVGSDPQKRFVDAHAWLGHGRVRGHFFMHDLVRSLAIPVHQQVGGIATIEARPK</sequence>